<dbReference type="SMART" id="SM00450">
    <property type="entry name" value="RHOD"/>
    <property type="match status" value="1"/>
</dbReference>
<dbReference type="Gene3D" id="3.40.250.10">
    <property type="entry name" value="Rhodanese-like domain"/>
    <property type="match status" value="1"/>
</dbReference>
<accession>A0A3D9LC72</accession>
<evidence type="ECO:0000259" key="2">
    <source>
        <dbReference type="PROSITE" id="PS50206"/>
    </source>
</evidence>
<organism evidence="3 4">
    <name type="scientific">Citricoccus muralis</name>
    <dbReference type="NCBI Taxonomy" id="169134"/>
    <lineage>
        <taxon>Bacteria</taxon>
        <taxon>Bacillati</taxon>
        <taxon>Actinomycetota</taxon>
        <taxon>Actinomycetes</taxon>
        <taxon>Micrococcales</taxon>
        <taxon>Micrococcaceae</taxon>
        <taxon>Citricoccus</taxon>
    </lineage>
</organism>
<dbReference type="GO" id="GO:0016740">
    <property type="term" value="F:transferase activity"/>
    <property type="evidence" value="ECO:0007669"/>
    <property type="project" value="UniProtKB-KW"/>
</dbReference>
<sequence>MTTTTVSAHQSAPTANRTVSPVELRRRLDQDEELMVLDVRTPAEFETVHIHGSYNVPLDLLTEHTQELADRLPEHVVLVCQSGNRASQACQKLGASGFGAADVLDGGISAYESAGGDVVRRGDRWAMDRQVRMVAGSLVLAGTLAGQLVHRRLGLLAGAVGAGLAYSALSDSCAMASVLSRMPWNRVEADPSLRSFFEQVPTALQDH</sequence>
<name>A0A3D9LC72_9MICC</name>
<protein>
    <submittedName>
        <fullName evidence="3">Rhodanese-related sulfurtransferase</fullName>
    </submittedName>
</protein>
<dbReference type="InterPro" id="IPR050229">
    <property type="entry name" value="GlpE_sulfurtransferase"/>
</dbReference>
<feature type="compositionally biased region" description="Polar residues" evidence="1">
    <location>
        <begin position="1"/>
        <end position="19"/>
    </location>
</feature>
<dbReference type="SUPFAM" id="SSF52821">
    <property type="entry name" value="Rhodanese/Cell cycle control phosphatase"/>
    <property type="match status" value="1"/>
</dbReference>
<dbReference type="EMBL" id="QREH01000001">
    <property type="protein sequence ID" value="REE03246.1"/>
    <property type="molecule type" value="Genomic_DNA"/>
</dbReference>
<comment type="caution">
    <text evidence="3">The sequence shown here is derived from an EMBL/GenBank/DDBJ whole genome shotgun (WGS) entry which is preliminary data.</text>
</comment>
<gene>
    <name evidence="3" type="ORF">C8E99_1052</name>
</gene>
<dbReference type="OrthoDB" id="9800872at2"/>
<proteinExistence type="predicted"/>
<keyword evidence="4" id="KW-1185">Reference proteome</keyword>
<dbReference type="InterPro" id="IPR036873">
    <property type="entry name" value="Rhodanese-like_dom_sf"/>
</dbReference>
<reference evidence="3 4" key="1">
    <citation type="submission" date="2018-07" db="EMBL/GenBank/DDBJ databases">
        <title>Sequencing the genomes of 1000 actinobacteria strains.</title>
        <authorList>
            <person name="Klenk H.-P."/>
        </authorList>
    </citation>
    <scope>NUCLEOTIDE SEQUENCE [LARGE SCALE GENOMIC DNA]</scope>
    <source>
        <strain evidence="3 4">DSM 14442</strain>
    </source>
</reference>
<dbReference type="PANTHER" id="PTHR43031">
    <property type="entry name" value="FAD-DEPENDENT OXIDOREDUCTASE"/>
    <property type="match status" value="1"/>
</dbReference>
<dbReference type="Proteomes" id="UP000256727">
    <property type="component" value="Unassembled WGS sequence"/>
</dbReference>
<dbReference type="PROSITE" id="PS50206">
    <property type="entry name" value="RHODANESE_3"/>
    <property type="match status" value="1"/>
</dbReference>
<evidence type="ECO:0000313" key="3">
    <source>
        <dbReference type="EMBL" id="REE03246.1"/>
    </source>
</evidence>
<evidence type="ECO:0000313" key="4">
    <source>
        <dbReference type="Proteomes" id="UP000256727"/>
    </source>
</evidence>
<dbReference type="CDD" id="cd00158">
    <property type="entry name" value="RHOD"/>
    <property type="match status" value="1"/>
</dbReference>
<feature type="domain" description="Rhodanese" evidence="2">
    <location>
        <begin position="30"/>
        <end position="120"/>
    </location>
</feature>
<dbReference type="RefSeq" id="WP_115931392.1">
    <property type="nucleotide sequence ID" value="NZ_QREH01000001.1"/>
</dbReference>
<dbReference type="Gene3D" id="6.10.140.1340">
    <property type="match status" value="1"/>
</dbReference>
<dbReference type="InterPro" id="IPR021309">
    <property type="entry name" value="YgaP-like_TM"/>
</dbReference>
<dbReference type="Pfam" id="PF11127">
    <property type="entry name" value="YgaP-like_TM"/>
    <property type="match status" value="1"/>
</dbReference>
<feature type="region of interest" description="Disordered" evidence="1">
    <location>
        <begin position="1"/>
        <end position="20"/>
    </location>
</feature>
<keyword evidence="3" id="KW-0808">Transferase</keyword>
<dbReference type="InterPro" id="IPR001763">
    <property type="entry name" value="Rhodanese-like_dom"/>
</dbReference>
<dbReference type="Pfam" id="PF00581">
    <property type="entry name" value="Rhodanese"/>
    <property type="match status" value="1"/>
</dbReference>
<dbReference type="PANTHER" id="PTHR43031:SF16">
    <property type="entry name" value="OXIDOREDUCTASE"/>
    <property type="match status" value="1"/>
</dbReference>
<dbReference type="AlphaFoldDB" id="A0A3D9LC72"/>
<evidence type="ECO:0000256" key="1">
    <source>
        <dbReference type="SAM" id="MobiDB-lite"/>
    </source>
</evidence>